<sequence length="336" mass="37803">MFGLKYLWAEDFIDAADLSLQKSHQPLLCFPAKRNIVHLLQILKKHHYETFRHSINVARWSFLIAKEIGLSPDKVITVTIGGLLHDIGKIKIAPLILEKSTKLTDQEWHLIKQHPLTGVNILSAFPWTKKIEHIIAYHHERMDGKGYLGLKGLSIPLEARIICIADAFDAMISRRPYQPSLSLHETCAELMKNSGTQFDAHLAQTLVTLTSQKKLIGEIEMPSSNETVRQAEISLKFSQFEIPPMQDVLLVGRKAPIGPEAARRMVNALSPNQYEIIPQKEGHIEAVIVRKSLLDLIPQEKLLPIILEEGVKAVSETTVAKAQLDLTIVVKRVVEL</sequence>
<dbReference type="SUPFAM" id="SSF109604">
    <property type="entry name" value="HD-domain/PDEase-like"/>
    <property type="match status" value="1"/>
</dbReference>
<protein>
    <recommendedName>
        <fullName evidence="1">HD-GYP domain-containing protein</fullName>
    </recommendedName>
</protein>
<dbReference type="OrthoDB" id="9798833at2"/>
<dbReference type="Proteomes" id="UP000323521">
    <property type="component" value="Chromosome"/>
</dbReference>
<dbReference type="NCBIfam" id="TIGR00277">
    <property type="entry name" value="HDIG"/>
    <property type="match status" value="1"/>
</dbReference>
<keyword evidence="3" id="KW-1185">Reference proteome</keyword>
<evidence type="ECO:0000313" key="3">
    <source>
        <dbReference type="Proteomes" id="UP000323521"/>
    </source>
</evidence>
<dbReference type="InterPro" id="IPR003607">
    <property type="entry name" value="HD/PDEase_dom"/>
</dbReference>
<gene>
    <name evidence="2" type="ORF">DCMF_17280</name>
</gene>
<organism evidence="2 3">
    <name type="scientific">Formimonas warabiya</name>
    <dbReference type="NCBI Taxonomy" id="1761012"/>
    <lineage>
        <taxon>Bacteria</taxon>
        <taxon>Bacillati</taxon>
        <taxon>Bacillota</taxon>
        <taxon>Clostridia</taxon>
        <taxon>Eubacteriales</taxon>
        <taxon>Peptococcaceae</taxon>
        <taxon>Candidatus Formimonas</taxon>
    </lineage>
</organism>
<dbReference type="InterPro" id="IPR006675">
    <property type="entry name" value="HDIG_dom"/>
</dbReference>
<feature type="domain" description="HD-GYP" evidence="1">
    <location>
        <begin position="28"/>
        <end position="222"/>
    </location>
</feature>
<dbReference type="EMBL" id="CP017634">
    <property type="protein sequence ID" value="ATW26277.1"/>
    <property type="molecule type" value="Genomic_DNA"/>
</dbReference>
<accession>A0A3G1KV38</accession>
<name>A0A3G1KV38_FORW1</name>
<dbReference type="CDD" id="cd00077">
    <property type="entry name" value="HDc"/>
    <property type="match status" value="1"/>
</dbReference>
<evidence type="ECO:0000259" key="1">
    <source>
        <dbReference type="PROSITE" id="PS51832"/>
    </source>
</evidence>
<reference evidence="2 3" key="1">
    <citation type="submission" date="2016-10" db="EMBL/GenBank/DDBJ databases">
        <title>Complete Genome Sequence of Peptococcaceae strain DCMF.</title>
        <authorList>
            <person name="Edwards R.J."/>
            <person name="Holland S.I."/>
            <person name="Deshpande N.P."/>
            <person name="Wong Y.K."/>
            <person name="Ertan H."/>
            <person name="Manefield M."/>
            <person name="Russell T.L."/>
            <person name="Lee M.J."/>
        </authorList>
    </citation>
    <scope>NUCLEOTIDE SEQUENCE [LARGE SCALE GENOMIC DNA]</scope>
    <source>
        <strain evidence="2 3">DCMF</strain>
    </source>
</reference>
<dbReference type="Gene3D" id="1.10.3210.10">
    <property type="entry name" value="Hypothetical protein af1432"/>
    <property type="match status" value="1"/>
</dbReference>
<dbReference type="PANTHER" id="PTHR43155">
    <property type="entry name" value="CYCLIC DI-GMP PHOSPHODIESTERASE PA4108-RELATED"/>
    <property type="match status" value="1"/>
</dbReference>
<dbReference type="RefSeq" id="WP_148135574.1">
    <property type="nucleotide sequence ID" value="NZ_CP017634.1"/>
</dbReference>
<dbReference type="InterPro" id="IPR037522">
    <property type="entry name" value="HD_GYP_dom"/>
</dbReference>
<proteinExistence type="predicted"/>
<dbReference type="PROSITE" id="PS51832">
    <property type="entry name" value="HD_GYP"/>
    <property type="match status" value="1"/>
</dbReference>
<dbReference type="Pfam" id="PF13487">
    <property type="entry name" value="HD_5"/>
    <property type="match status" value="1"/>
</dbReference>
<dbReference type="SMART" id="SM00471">
    <property type="entry name" value="HDc"/>
    <property type="match status" value="1"/>
</dbReference>
<evidence type="ECO:0000313" key="2">
    <source>
        <dbReference type="EMBL" id="ATW26277.1"/>
    </source>
</evidence>
<dbReference type="AlphaFoldDB" id="A0A3G1KV38"/>
<dbReference type="KEGG" id="fwa:DCMF_17280"/>